<evidence type="ECO:0000313" key="4">
    <source>
        <dbReference type="EMBL" id="KDO26828.1"/>
    </source>
</evidence>
<dbReference type="InterPro" id="IPR032675">
    <property type="entry name" value="LRR_dom_sf"/>
</dbReference>
<reference evidence="4 5" key="1">
    <citation type="journal article" date="2013" name="PLoS Genet.">
        <title>Distinctive expansion of potential virulence genes in the genome of the oomycete fish pathogen Saprolegnia parasitica.</title>
        <authorList>
            <person name="Jiang R.H."/>
            <person name="de Bruijn I."/>
            <person name="Haas B.J."/>
            <person name="Belmonte R."/>
            <person name="Lobach L."/>
            <person name="Christie J."/>
            <person name="van den Ackerveken G."/>
            <person name="Bottin A."/>
            <person name="Bulone V."/>
            <person name="Diaz-Moreno S.M."/>
            <person name="Dumas B."/>
            <person name="Fan L."/>
            <person name="Gaulin E."/>
            <person name="Govers F."/>
            <person name="Grenville-Briggs L.J."/>
            <person name="Horner N.R."/>
            <person name="Levin J.Z."/>
            <person name="Mammella M."/>
            <person name="Meijer H.J."/>
            <person name="Morris P."/>
            <person name="Nusbaum C."/>
            <person name="Oome S."/>
            <person name="Phillips A.J."/>
            <person name="van Rooyen D."/>
            <person name="Rzeszutek E."/>
            <person name="Saraiva M."/>
            <person name="Secombes C.J."/>
            <person name="Seidl M.F."/>
            <person name="Snel B."/>
            <person name="Stassen J.H."/>
            <person name="Sykes S."/>
            <person name="Tripathy S."/>
            <person name="van den Berg H."/>
            <person name="Vega-Arreguin J.C."/>
            <person name="Wawra S."/>
            <person name="Young S.K."/>
            <person name="Zeng Q."/>
            <person name="Dieguez-Uribeondo J."/>
            <person name="Russ C."/>
            <person name="Tyler B.M."/>
            <person name="van West P."/>
        </authorList>
    </citation>
    <scope>NUCLEOTIDE SEQUENCE [LARGE SCALE GENOMIC DNA]</scope>
    <source>
        <strain evidence="4 5">CBS 223.65</strain>
    </source>
</reference>
<evidence type="ECO:0000256" key="2">
    <source>
        <dbReference type="ARBA" id="ARBA00022737"/>
    </source>
</evidence>
<keyword evidence="5" id="KW-1185">Reference proteome</keyword>
<feature type="region of interest" description="Disordered" evidence="3">
    <location>
        <begin position="266"/>
        <end position="295"/>
    </location>
</feature>
<dbReference type="PROSITE" id="PS51450">
    <property type="entry name" value="LRR"/>
    <property type="match status" value="3"/>
</dbReference>
<organism evidence="4 5">
    <name type="scientific">Saprolegnia parasitica (strain CBS 223.65)</name>
    <dbReference type="NCBI Taxonomy" id="695850"/>
    <lineage>
        <taxon>Eukaryota</taxon>
        <taxon>Sar</taxon>
        <taxon>Stramenopiles</taxon>
        <taxon>Oomycota</taxon>
        <taxon>Saprolegniomycetes</taxon>
        <taxon>Saprolegniales</taxon>
        <taxon>Saprolegniaceae</taxon>
        <taxon>Saprolegnia</taxon>
    </lineage>
</organism>
<name>A0A067C8K5_SAPPC</name>
<proteinExistence type="predicted"/>
<dbReference type="RefSeq" id="XP_012202474.1">
    <property type="nucleotide sequence ID" value="XM_012347084.1"/>
</dbReference>
<sequence length="359" mass="40105">MMDGPVQLDLSEEGYATVPESIPIDIYSISLASNRIHALHGLGRLVHLQQVDLSCNKLTHLAGIESLQLLSTLNLSRNNLSSLSGLDQMSSLQYINVSDNNLTDIDGLTCHTGLVYVNASVNHIATWPSLRHLGYLETLNLNDNQLSVTRTLHMSLPTSLRQLKLAFNQIDHLGCFDSCAGKYSQLHSIDLAGNRCVLHNPTAAAFLSDIFPALRLLDGLARSPDPPPTNTESSDVSDRTVKLQLWKQMLQDRRDQDDRDRARLRADAYHEEPSLPPPRPIERTEPSPPSETLSLPKYSYASEVPMDEPALVQTSVFVTPLDDAPLQQQVQTLHDHVRTLRKYAKVRIWRIMDRLSTAN</sequence>
<evidence type="ECO:0000256" key="3">
    <source>
        <dbReference type="SAM" id="MobiDB-lite"/>
    </source>
</evidence>
<keyword evidence="2" id="KW-0677">Repeat</keyword>
<dbReference type="AlphaFoldDB" id="A0A067C8K5"/>
<dbReference type="SUPFAM" id="SSF52058">
    <property type="entry name" value="L domain-like"/>
    <property type="match status" value="1"/>
</dbReference>
<dbReference type="Proteomes" id="UP000030745">
    <property type="component" value="Unassembled WGS sequence"/>
</dbReference>
<evidence type="ECO:0000313" key="5">
    <source>
        <dbReference type="Proteomes" id="UP000030745"/>
    </source>
</evidence>
<gene>
    <name evidence="4" type="ORF">SPRG_08119</name>
</gene>
<dbReference type="EMBL" id="KK583221">
    <property type="protein sequence ID" value="KDO26828.1"/>
    <property type="molecule type" value="Genomic_DNA"/>
</dbReference>
<dbReference type="InterPro" id="IPR050836">
    <property type="entry name" value="SDS22/Internalin_LRR"/>
</dbReference>
<feature type="non-terminal residue" evidence="4">
    <location>
        <position position="1"/>
    </location>
</feature>
<keyword evidence="1" id="KW-0433">Leucine-rich repeat</keyword>
<dbReference type="InterPro" id="IPR001611">
    <property type="entry name" value="Leu-rich_rpt"/>
</dbReference>
<dbReference type="GeneID" id="24130353"/>
<dbReference type="VEuPathDB" id="FungiDB:SPRG_08119"/>
<evidence type="ECO:0000256" key="1">
    <source>
        <dbReference type="ARBA" id="ARBA00022614"/>
    </source>
</evidence>
<dbReference type="OrthoDB" id="7451790at2759"/>
<dbReference type="KEGG" id="spar:SPRG_08119"/>
<protein>
    <submittedName>
        <fullName evidence="4">Uncharacterized protein</fullName>
    </submittedName>
</protein>
<dbReference type="Gene3D" id="3.80.10.10">
    <property type="entry name" value="Ribonuclease Inhibitor"/>
    <property type="match status" value="2"/>
</dbReference>
<accession>A0A067C8K5</accession>
<dbReference type="PANTHER" id="PTHR46652">
    <property type="entry name" value="LEUCINE-RICH REPEAT AND IQ DOMAIN-CONTAINING PROTEIN 1-RELATED"/>
    <property type="match status" value="1"/>
</dbReference>
<dbReference type="Pfam" id="PF13855">
    <property type="entry name" value="LRR_8"/>
    <property type="match status" value="1"/>
</dbReference>
<dbReference type="STRING" id="695850.A0A067C8K5"/>
<dbReference type="PANTHER" id="PTHR46652:SF8">
    <property type="entry name" value="LEUCINE RICH REPEAT CONTAINING 23"/>
    <property type="match status" value="1"/>
</dbReference>